<gene>
    <name evidence="1" type="ORF">HCB69_15920</name>
</gene>
<dbReference type="Pfam" id="PF05339">
    <property type="entry name" value="DUF739"/>
    <property type="match status" value="1"/>
</dbReference>
<sequence length="72" mass="8220">MSYDYSVLSGKIIEKFGTQYNFATAMKLSERSISLKLNGKVPWKDEEMSKAMQLLDVDISFVASYFFYPSSS</sequence>
<comment type="caution">
    <text evidence="1">The sequence shown here is derived from an EMBL/GenBank/DDBJ whole genome shotgun (WGS) entry which is preliminary data.</text>
</comment>
<dbReference type="RefSeq" id="WP_185655463.1">
    <property type="nucleotide sequence ID" value="NZ_JAARZS010000065.1"/>
</dbReference>
<name>A0A842FUE3_9LIST</name>
<dbReference type="Proteomes" id="UP000585696">
    <property type="component" value="Unassembled WGS sequence"/>
</dbReference>
<dbReference type="AlphaFoldDB" id="A0A842FUE3"/>
<evidence type="ECO:0000313" key="2">
    <source>
        <dbReference type="Proteomes" id="UP000585696"/>
    </source>
</evidence>
<evidence type="ECO:0000313" key="1">
    <source>
        <dbReference type="EMBL" id="MBC2285863.1"/>
    </source>
</evidence>
<dbReference type="InterPro" id="IPR008003">
    <property type="entry name" value="DUF739"/>
</dbReference>
<organism evidence="1 2">
    <name type="scientific">Listeria booriae</name>
    <dbReference type="NCBI Taxonomy" id="1552123"/>
    <lineage>
        <taxon>Bacteria</taxon>
        <taxon>Bacillati</taxon>
        <taxon>Bacillota</taxon>
        <taxon>Bacilli</taxon>
        <taxon>Bacillales</taxon>
        <taxon>Listeriaceae</taxon>
        <taxon>Listeria</taxon>
    </lineage>
</organism>
<protein>
    <submittedName>
        <fullName evidence="1">DUF739 family protein</fullName>
    </submittedName>
</protein>
<accession>A0A842FUE3</accession>
<reference evidence="1 2" key="1">
    <citation type="submission" date="2020-03" db="EMBL/GenBank/DDBJ databases">
        <title>Soil Listeria distribution.</title>
        <authorList>
            <person name="Liao J."/>
            <person name="Wiedmann M."/>
        </authorList>
    </citation>
    <scope>NUCLEOTIDE SEQUENCE [LARGE SCALE GENOMIC DNA]</scope>
    <source>
        <strain evidence="1 2">FSL L7-0054</strain>
    </source>
</reference>
<proteinExistence type="predicted"/>
<dbReference type="EMBL" id="JAARZS010000065">
    <property type="protein sequence ID" value="MBC2285863.1"/>
    <property type="molecule type" value="Genomic_DNA"/>
</dbReference>